<dbReference type="GO" id="GO:0000398">
    <property type="term" value="P:mRNA splicing, via spliceosome"/>
    <property type="evidence" value="ECO:0007669"/>
    <property type="project" value="UniProtKB-UniRule"/>
</dbReference>
<keyword evidence="4" id="KW-0747">Spliceosome</keyword>
<keyword evidence="3 4" id="KW-0539">Nucleus</keyword>
<dbReference type="InterPro" id="IPR026822">
    <property type="entry name" value="Spp2/MOS2_G-patch"/>
</dbReference>
<reference evidence="7" key="1">
    <citation type="submission" date="2014-03" db="EMBL/GenBank/DDBJ databases">
        <authorList>
            <person name="Casaregola S."/>
        </authorList>
    </citation>
    <scope>NUCLEOTIDE SEQUENCE [LARGE SCALE GENOMIC DNA]</scope>
    <source>
        <strain evidence="7">CLIB 918</strain>
    </source>
</reference>
<proteinExistence type="inferred from homology"/>
<feature type="region of interest" description="Disordered" evidence="5">
    <location>
        <begin position="92"/>
        <end position="183"/>
    </location>
</feature>
<comment type="function">
    <text evidence="4">Involved in spliceosome maturation and the first step of pre-mRNA splicing.</text>
</comment>
<dbReference type="Proteomes" id="UP000242525">
    <property type="component" value="Unassembled WGS sequence"/>
</dbReference>
<evidence type="ECO:0000313" key="7">
    <source>
        <dbReference type="EMBL" id="CDO57130.1"/>
    </source>
</evidence>
<evidence type="ECO:0000256" key="4">
    <source>
        <dbReference type="RuleBase" id="RU369096"/>
    </source>
</evidence>
<evidence type="ECO:0000256" key="1">
    <source>
        <dbReference type="ARBA" id="ARBA00004123"/>
    </source>
</evidence>
<feature type="compositionally biased region" description="Low complexity" evidence="5">
    <location>
        <begin position="285"/>
        <end position="294"/>
    </location>
</feature>
<feature type="region of interest" description="Disordered" evidence="5">
    <location>
        <begin position="200"/>
        <end position="411"/>
    </location>
</feature>
<dbReference type="Pfam" id="PF12656">
    <property type="entry name" value="G-patch_2"/>
    <property type="match status" value="1"/>
</dbReference>
<organism evidence="7 8">
    <name type="scientific">Geotrichum candidum</name>
    <name type="common">Oospora lactis</name>
    <name type="synonym">Dipodascus geotrichum</name>
    <dbReference type="NCBI Taxonomy" id="1173061"/>
    <lineage>
        <taxon>Eukaryota</taxon>
        <taxon>Fungi</taxon>
        <taxon>Dikarya</taxon>
        <taxon>Ascomycota</taxon>
        <taxon>Saccharomycotina</taxon>
        <taxon>Dipodascomycetes</taxon>
        <taxon>Dipodascales</taxon>
        <taxon>Dipodascaceae</taxon>
        <taxon>Geotrichum</taxon>
    </lineage>
</organism>
<keyword evidence="4" id="KW-0508">mRNA splicing</keyword>
<sequence>MSNEQSAPKIAFKATVKVPINLKKPTPSKGTPPPTTKPSIFEADDDEDPEKDAKAKRLVTGFDQKLGAILHKNETKKEVKKEYIIPSVPNRDWKVQIPDPKKQTSTSECGNGDEKLTFGLNVVTKPKPADSAGISKDSDSKADHASPQVNEDDEEDLIEPISEQEAYSRDVYTRPDAPDLEAYNRMPVEEFGAALLRGMGWKSTVPDNTPKERADDDDSIEHLFKRPALLGLGAEEVKDSTDDKPSKPGMRKKEREYVPLLKVSKATGKVITDNEKDNGGKSESETQGSSSTSRGSRESRPRRPESRRYESGSSSRRSYDDRHSSSSRSKRNSDDIARYDRHSSRSSRSDRDSRDRYSSSGRSSRDERSSSSSQYRESDSSRRHERDRSERKRRSESDEYRHERRKHYKTQ</sequence>
<dbReference type="InterPro" id="IPR045166">
    <property type="entry name" value="Spp2-like"/>
</dbReference>
<accession>A0A0J9XHS4</accession>
<comment type="caution">
    <text evidence="7">The sequence shown here is derived from an EMBL/GenBank/DDBJ whole genome shotgun (WGS) entry which is preliminary data.</text>
</comment>
<feature type="region of interest" description="Disordered" evidence="5">
    <location>
        <begin position="1"/>
        <end position="56"/>
    </location>
</feature>
<keyword evidence="8" id="KW-1185">Reference proteome</keyword>
<comment type="similarity">
    <text evidence="2 4">Belongs to the SPP2 family.</text>
</comment>
<dbReference type="AlphaFoldDB" id="A0A0J9XHS4"/>
<evidence type="ECO:0000259" key="6">
    <source>
        <dbReference type="Pfam" id="PF12656"/>
    </source>
</evidence>
<feature type="compositionally biased region" description="Basic and acidic residues" evidence="5">
    <location>
        <begin position="166"/>
        <end position="177"/>
    </location>
</feature>
<dbReference type="OrthoDB" id="5577072at2759"/>
<feature type="compositionally biased region" description="Basic and acidic residues" evidence="5">
    <location>
        <begin position="295"/>
        <end position="310"/>
    </location>
</feature>
<feature type="compositionally biased region" description="Basic and acidic residues" evidence="5">
    <location>
        <begin position="331"/>
        <end position="369"/>
    </location>
</feature>
<feature type="compositionally biased region" description="Basic and acidic residues" evidence="5">
    <location>
        <begin position="376"/>
        <end position="402"/>
    </location>
</feature>
<protein>
    <recommendedName>
        <fullName evidence="4">Pre-mRNA-splicing factor</fullName>
    </recommendedName>
</protein>
<gene>
    <name evidence="7" type="ORF">BN980_GECA19s00186g</name>
</gene>
<feature type="domain" description="Spp2/MOS2 G-patch" evidence="6">
    <location>
        <begin position="175"/>
        <end position="237"/>
    </location>
</feature>
<feature type="compositionally biased region" description="Basic and acidic residues" evidence="5">
    <location>
        <begin position="209"/>
        <end position="224"/>
    </location>
</feature>
<evidence type="ECO:0000256" key="5">
    <source>
        <dbReference type="SAM" id="MobiDB-lite"/>
    </source>
</evidence>
<dbReference type="PANTHER" id="PTHR15818">
    <property type="entry name" value="G PATCH AND KOW-CONTAINING"/>
    <property type="match status" value="1"/>
</dbReference>
<dbReference type="STRING" id="1173061.A0A0J9XHS4"/>
<comment type="subcellular location">
    <subcellularLocation>
        <location evidence="1 4">Nucleus</location>
    </subcellularLocation>
</comment>
<evidence type="ECO:0000313" key="8">
    <source>
        <dbReference type="Proteomes" id="UP000242525"/>
    </source>
</evidence>
<name>A0A0J9XHS4_GEOCN</name>
<feature type="compositionally biased region" description="Basic and acidic residues" evidence="5">
    <location>
        <begin position="235"/>
        <end position="257"/>
    </location>
</feature>
<dbReference type="PANTHER" id="PTHR15818:SF2">
    <property type="entry name" value="G-PATCH DOMAIN AND KOW MOTIFS-CONTAINING PROTEIN"/>
    <property type="match status" value="1"/>
</dbReference>
<evidence type="ECO:0000256" key="2">
    <source>
        <dbReference type="ARBA" id="ARBA00008576"/>
    </source>
</evidence>
<keyword evidence="4" id="KW-0507">mRNA processing</keyword>
<feature type="compositionally biased region" description="Basic and acidic residues" evidence="5">
    <location>
        <begin position="272"/>
        <end position="284"/>
    </location>
</feature>
<dbReference type="GO" id="GO:0005681">
    <property type="term" value="C:spliceosomal complex"/>
    <property type="evidence" value="ECO:0007669"/>
    <property type="project" value="UniProtKB-UniRule"/>
</dbReference>
<evidence type="ECO:0000256" key="3">
    <source>
        <dbReference type="ARBA" id="ARBA00023242"/>
    </source>
</evidence>
<dbReference type="EMBL" id="CCBN010000019">
    <property type="protein sequence ID" value="CDO57130.1"/>
    <property type="molecule type" value="Genomic_DNA"/>
</dbReference>
<feature type="compositionally biased region" description="Basic and acidic residues" evidence="5">
    <location>
        <begin position="92"/>
        <end position="102"/>
    </location>
</feature>